<sequence>MNGKPVVIIFLLLLASSAALFFMPADEGSFERENRSRTELPHLTRDSAFSGEFASSFDSYVNDNIAFRSELIAAGRYIDGKKGVTPPDGKVIYADRDIGTETVQKACMLIADGKIMEVFSENRDAGRTYAAAINNIAENIPTDINVYAALVPTQLEFSDKVYSSVQSSQKNAIDDIYSQLDPRITGVDIYSSLENHTDEYIYFKSDHHWTMLGSYYGYTSFMRAQGKPAAAISNFEKHTQGEFYGYLYEQHPDGDIEKDVLEWYDTSKSADLTVEMESVKDGKPYKYTSPMFDTTKNDYSFFFSADHPFTRITNNSILNGETLLVIKDSFASDFVPWCVNDYHTIIMVDPRTYKGNLRDLFNENSISDVLVLNYIFTTSFEDYCNMMIDMFK</sequence>
<gene>
    <name evidence="1" type="ORF">IAA60_03750</name>
</gene>
<evidence type="ECO:0008006" key="3">
    <source>
        <dbReference type="Google" id="ProtNLM"/>
    </source>
</evidence>
<dbReference type="AlphaFoldDB" id="A0A9D1KPT5"/>
<evidence type="ECO:0000313" key="2">
    <source>
        <dbReference type="Proteomes" id="UP000824165"/>
    </source>
</evidence>
<dbReference type="EMBL" id="DVLU01000030">
    <property type="protein sequence ID" value="HIT85005.1"/>
    <property type="molecule type" value="Genomic_DNA"/>
</dbReference>
<proteinExistence type="predicted"/>
<reference evidence="1" key="2">
    <citation type="journal article" date="2021" name="PeerJ">
        <title>Extensive microbial diversity within the chicken gut microbiome revealed by metagenomics and culture.</title>
        <authorList>
            <person name="Gilroy R."/>
            <person name="Ravi A."/>
            <person name="Getino M."/>
            <person name="Pursley I."/>
            <person name="Horton D.L."/>
            <person name="Alikhan N.F."/>
            <person name="Baker D."/>
            <person name="Gharbi K."/>
            <person name="Hall N."/>
            <person name="Watson M."/>
            <person name="Adriaenssens E.M."/>
            <person name="Foster-Nyarko E."/>
            <person name="Jarju S."/>
            <person name="Secka A."/>
            <person name="Antonio M."/>
            <person name="Oren A."/>
            <person name="Chaudhuri R.R."/>
            <person name="La Ragione R."/>
            <person name="Hildebrand F."/>
            <person name="Pallen M.J."/>
        </authorList>
    </citation>
    <scope>NUCLEOTIDE SEQUENCE</scope>
    <source>
        <strain evidence="1">CHK181-108</strain>
    </source>
</reference>
<dbReference type="Proteomes" id="UP000824165">
    <property type="component" value="Unassembled WGS sequence"/>
</dbReference>
<organism evidence="1 2">
    <name type="scientific">Candidatus Ornithomonoglobus intestinigallinarum</name>
    <dbReference type="NCBI Taxonomy" id="2840894"/>
    <lineage>
        <taxon>Bacteria</taxon>
        <taxon>Bacillati</taxon>
        <taxon>Bacillota</taxon>
        <taxon>Clostridia</taxon>
        <taxon>Candidatus Ornithomonoglobus</taxon>
    </lineage>
</organism>
<protein>
    <recommendedName>
        <fullName evidence="3">DHHW protein</fullName>
    </recommendedName>
</protein>
<accession>A0A9D1KPT5</accession>
<reference evidence="1" key="1">
    <citation type="submission" date="2020-10" db="EMBL/GenBank/DDBJ databases">
        <authorList>
            <person name="Gilroy R."/>
        </authorList>
    </citation>
    <scope>NUCLEOTIDE SEQUENCE</scope>
    <source>
        <strain evidence="1">CHK181-108</strain>
    </source>
</reference>
<comment type="caution">
    <text evidence="1">The sequence shown here is derived from an EMBL/GenBank/DDBJ whole genome shotgun (WGS) entry which is preliminary data.</text>
</comment>
<evidence type="ECO:0000313" key="1">
    <source>
        <dbReference type="EMBL" id="HIT85005.1"/>
    </source>
</evidence>
<dbReference type="InterPro" id="IPR025945">
    <property type="entry name" value="DHHW"/>
</dbReference>
<name>A0A9D1KPT5_9FIRM</name>
<dbReference type="Pfam" id="PF14286">
    <property type="entry name" value="DHHW"/>
    <property type="match status" value="1"/>
</dbReference>